<dbReference type="KEGG" id="app:CAP2UW1_2530"/>
<dbReference type="EMBL" id="CP001715">
    <property type="protein sequence ID" value="ACV35817.1"/>
    <property type="molecule type" value="Genomic_DNA"/>
</dbReference>
<proteinExistence type="predicted"/>
<feature type="transmembrane region" description="Helical" evidence="1">
    <location>
        <begin position="12"/>
        <end position="33"/>
    </location>
</feature>
<reference evidence="2" key="1">
    <citation type="submission" date="2009-08" db="EMBL/GenBank/DDBJ databases">
        <authorList>
            <consortium name="US DOE Joint Genome Institute"/>
            <person name="Lucas S."/>
            <person name="Copeland A."/>
            <person name="Lapidus A."/>
            <person name="Glavina del Rio T."/>
            <person name="Dalin E."/>
            <person name="Tice H."/>
            <person name="Bruce D."/>
            <person name="Barry K."/>
            <person name="Pitluck S."/>
            <person name="Lowry S."/>
            <person name="Larimer F."/>
            <person name="Land M."/>
            <person name="Hauser L."/>
            <person name="Kyrpides N."/>
            <person name="Ivanova N."/>
            <person name="McMahon K.D."/>
            <person name="Hugenholtz P."/>
        </authorList>
    </citation>
    <scope>NUCLEOTIDE SEQUENCE</scope>
    <source>
        <strain evidence="2">UW-1</strain>
    </source>
</reference>
<keyword evidence="1" id="KW-0812">Transmembrane</keyword>
<evidence type="ECO:0008006" key="3">
    <source>
        <dbReference type="Google" id="ProtNLM"/>
    </source>
</evidence>
<dbReference type="HOGENOM" id="CLU_208241_1_0_4"/>
<dbReference type="Pfam" id="PF11346">
    <property type="entry name" value="DUF3149"/>
    <property type="match status" value="1"/>
</dbReference>
<dbReference type="STRING" id="522306.CAP2UW1_2530"/>
<sequence>MAWDLLFSSDYGLFSLFVILFVVGMAFWFSSFFSKKIREDEARAGK</sequence>
<keyword evidence="1" id="KW-1133">Transmembrane helix</keyword>
<name>C7RRZ4_ACCRE</name>
<reference evidence="2" key="2">
    <citation type="submission" date="2009-09" db="EMBL/GenBank/DDBJ databases">
        <title>Complete sequence of chromosome of Candidatus Accumulibacter phosphatis clade IIA str. UW-1.</title>
        <authorList>
            <consortium name="US DOE Joint Genome Institute"/>
            <person name="Martin H.G."/>
            <person name="Ivanova N."/>
            <person name="Kunin V."/>
            <person name="Warnecke F."/>
            <person name="Barry K."/>
            <person name="He S."/>
            <person name="Salamov A."/>
            <person name="Szeto E."/>
            <person name="Dalin E."/>
            <person name="Pangilinan J.L."/>
            <person name="Lapidus A."/>
            <person name="Lowry S."/>
            <person name="Kyrpides N.C."/>
            <person name="McMahon K.D."/>
            <person name="Hugenholtz P."/>
        </authorList>
    </citation>
    <scope>NUCLEOTIDE SEQUENCE [LARGE SCALE GENOMIC DNA]</scope>
    <source>
        <strain evidence="2">UW-1</strain>
    </source>
</reference>
<evidence type="ECO:0000256" key="1">
    <source>
        <dbReference type="SAM" id="Phobius"/>
    </source>
</evidence>
<gene>
    <name evidence="2" type="ordered locus">CAP2UW1_2530</name>
</gene>
<dbReference type="AlphaFoldDB" id="C7RRZ4"/>
<protein>
    <recommendedName>
        <fullName evidence="3">DUF3149 domain-containing protein</fullName>
    </recommendedName>
</protein>
<dbReference type="InterPro" id="IPR021494">
    <property type="entry name" value="DUF3149"/>
</dbReference>
<accession>C7RRZ4</accession>
<keyword evidence="1" id="KW-0472">Membrane</keyword>
<evidence type="ECO:0000313" key="2">
    <source>
        <dbReference type="EMBL" id="ACV35817.1"/>
    </source>
</evidence>
<organism evidence="2">
    <name type="scientific">Accumulibacter regalis</name>
    <dbReference type="NCBI Taxonomy" id="522306"/>
    <lineage>
        <taxon>Bacteria</taxon>
        <taxon>Pseudomonadati</taxon>
        <taxon>Pseudomonadota</taxon>
        <taxon>Betaproteobacteria</taxon>
        <taxon>Candidatus Accumulibacter</taxon>
    </lineage>
</organism>
<dbReference type="OrthoDB" id="8594755at2"/>